<comment type="caution">
    <text evidence="1">The sequence shown here is derived from an EMBL/GenBank/DDBJ whole genome shotgun (WGS) entry which is preliminary data.</text>
</comment>
<evidence type="ECO:0000313" key="1">
    <source>
        <dbReference type="EMBL" id="TLS50706.1"/>
    </source>
</evidence>
<dbReference type="AlphaFoldDB" id="A0A5R9G8L8"/>
<dbReference type="EMBL" id="VCIW01000013">
    <property type="protein sequence ID" value="TLS50706.1"/>
    <property type="molecule type" value="Genomic_DNA"/>
</dbReference>
<dbReference type="RefSeq" id="WP_138195738.1">
    <property type="nucleotide sequence ID" value="NZ_VCIW01000013.1"/>
</dbReference>
<name>A0A5R9G8L8_9BACL</name>
<reference evidence="1 2" key="1">
    <citation type="submission" date="2019-05" db="EMBL/GenBank/DDBJ databases">
        <authorList>
            <person name="Narsing Rao M.P."/>
            <person name="Li W.J."/>
        </authorList>
    </citation>
    <scope>NUCLEOTIDE SEQUENCE [LARGE SCALE GENOMIC DNA]</scope>
    <source>
        <strain evidence="1 2">SYSU_K30003</strain>
    </source>
</reference>
<accession>A0A5R9G8L8</accession>
<proteinExistence type="predicted"/>
<keyword evidence="2" id="KW-1185">Reference proteome</keyword>
<dbReference type="Proteomes" id="UP000309676">
    <property type="component" value="Unassembled WGS sequence"/>
</dbReference>
<gene>
    <name evidence="1" type="ORF">FE782_18565</name>
</gene>
<organism evidence="1 2">
    <name type="scientific">Paenibacillus antri</name>
    <dbReference type="NCBI Taxonomy" id="2582848"/>
    <lineage>
        <taxon>Bacteria</taxon>
        <taxon>Bacillati</taxon>
        <taxon>Bacillota</taxon>
        <taxon>Bacilli</taxon>
        <taxon>Bacillales</taxon>
        <taxon>Paenibacillaceae</taxon>
        <taxon>Paenibacillus</taxon>
    </lineage>
</organism>
<dbReference type="OrthoDB" id="2677664at2"/>
<evidence type="ECO:0000313" key="2">
    <source>
        <dbReference type="Proteomes" id="UP000309676"/>
    </source>
</evidence>
<protein>
    <submittedName>
        <fullName evidence="1">Uncharacterized protein</fullName>
    </submittedName>
</protein>
<sequence length="178" mass="20795">MERSVRSVPYGHVEEANPLSGKGTMVYYDTFEDVTDGQLEIAVATAKSRSFAKIVLYPLHEETAKRMWKRSFAPYYKREDRLFDWRSERGLEETVTVENWEGKRKKYTPIDAALRHIADIYPSPLFLYVSPETANAFASFSSFEEWIGKLRLILNDPPTDVHPKLEKFRHRWDTLESS</sequence>